<dbReference type="PANTHER" id="PTHR10859:SF91">
    <property type="entry name" value="DOLICHYL-PHOSPHATE BETA-GLUCOSYLTRANSFERASE"/>
    <property type="match status" value="1"/>
</dbReference>
<evidence type="ECO:0000259" key="13">
    <source>
        <dbReference type="Pfam" id="PF00535"/>
    </source>
</evidence>
<dbReference type="GO" id="GO:0005789">
    <property type="term" value="C:endoplasmic reticulum membrane"/>
    <property type="evidence" value="ECO:0007669"/>
    <property type="project" value="UniProtKB-SubCell"/>
</dbReference>
<evidence type="ECO:0000256" key="1">
    <source>
        <dbReference type="ARBA" id="ARBA00004389"/>
    </source>
</evidence>
<evidence type="ECO:0000256" key="6">
    <source>
        <dbReference type="ARBA" id="ARBA00022679"/>
    </source>
</evidence>
<comment type="catalytic activity">
    <reaction evidence="12">
        <text>a di-trans,poly-cis-dolichyl phosphate + UDP-alpha-D-glucose = a di-trans,poly-cis-dolichyl beta-D-glucosyl phosphate + UDP</text>
        <dbReference type="Rhea" id="RHEA:15401"/>
        <dbReference type="Rhea" id="RHEA-COMP:19498"/>
        <dbReference type="Rhea" id="RHEA-COMP:19502"/>
        <dbReference type="ChEBI" id="CHEBI:57525"/>
        <dbReference type="ChEBI" id="CHEBI:57683"/>
        <dbReference type="ChEBI" id="CHEBI:58223"/>
        <dbReference type="ChEBI" id="CHEBI:58885"/>
        <dbReference type="EC" id="2.4.1.117"/>
    </reaction>
    <physiologicalReaction direction="left-to-right" evidence="12">
        <dbReference type="Rhea" id="RHEA:15402"/>
    </physiologicalReaction>
</comment>
<dbReference type="GO" id="GO:0004581">
    <property type="term" value="F:dolichyl-phosphate beta-glucosyltransferase activity"/>
    <property type="evidence" value="ECO:0007669"/>
    <property type="project" value="UniProtKB-EC"/>
</dbReference>
<dbReference type="PANTHER" id="PTHR10859">
    <property type="entry name" value="GLYCOSYL TRANSFERASE"/>
    <property type="match status" value="1"/>
</dbReference>
<gene>
    <name evidence="14" type="ORF">S06H3_39152</name>
</gene>
<dbReference type="GO" id="GO:0006487">
    <property type="term" value="P:protein N-linked glycosylation"/>
    <property type="evidence" value="ECO:0007669"/>
    <property type="project" value="TreeGrafter"/>
</dbReference>
<keyword evidence="6" id="KW-0808">Transferase</keyword>
<sequence>MKLMNNQNQKIHLSVIIPAYNEEKRLPKTLREINDYLKKQSYLSEIIVVNDGSTDRTSEVVKELQKIIPNLKLINIENSGKGYAVKKGILEAKGEYRIFTDADNATSIDQVEKMWPEFAKGYDVVIGSRDVKGAVLAVPQPWLRKVILGEGFKLIRKIIIGLWKIEDTQCGFKGFRERAGQDIFSRITICRFGFDPEVLVIAKKLGYKIKEIPITWINDPESKVKFKSMVKMFFEILKIRRNL</sequence>
<reference evidence="14" key="1">
    <citation type="journal article" date="2014" name="Front. Microbiol.">
        <title>High frequency of phylogenetically diverse reductive dehalogenase-homologous genes in deep subseafloor sedimentary metagenomes.</title>
        <authorList>
            <person name="Kawai M."/>
            <person name="Futagami T."/>
            <person name="Toyoda A."/>
            <person name="Takaki Y."/>
            <person name="Nishi S."/>
            <person name="Hori S."/>
            <person name="Arai W."/>
            <person name="Tsubouchi T."/>
            <person name="Morono Y."/>
            <person name="Uchiyama I."/>
            <person name="Ito T."/>
            <person name="Fujiyama A."/>
            <person name="Inagaki F."/>
            <person name="Takami H."/>
        </authorList>
    </citation>
    <scope>NUCLEOTIDE SEQUENCE</scope>
    <source>
        <strain evidence="14">Expedition CK06-06</strain>
    </source>
</reference>
<keyword evidence="7" id="KW-0812">Transmembrane</keyword>
<dbReference type="Gene3D" id="3.90.550.10">
    <property type="entry name" value="Spore Coat Polysaccharide Biosynthesis Protein SpsA, Chain A"/>
    <property type="match status" value="1"/>
</dbReference>
<evidence type="ECO:0000256" key="7">
    <source>
        <dbReference type="ARBA" id="ARBA00022692"/>
    </source>
</evidence>
<evidence type="ECO:0000256" key="12">
    <source>
        <dbReference type="ARBA" id="ARBA00045097"/>
    </source>
</evidence>
<name>X1PT64_9ZZZZ</name>
<evidence type="ECO:0000256" key="4">
    <source>
        <dbReference type="ARBA" id="ARBA00012583"/>
    </source>
</evidence>
<feature type="domain" description="Glycosyltransferase 2-like" evidence="13">
    <location>
        <begin position="14"/>
        <end position="176"/>
    </location>
</feature>
<evidence type="ECO:0000256" key="5">
    <source>
        <dbReference type="ARBA" id="ARBA00022676"/>
    </source>
</evidence>
<protein>
    <recommendedName>
        <fullName evidence="4">dolichyl-phosphate beta-glucosyltransferase</fullName>
        <ecNumber evidence="4">2.4.1.117</ecNumber>
    </recommendedName>
</protein>
<dbReference type="CDD" id="cd04188">
    <property type="entry name" value="DPG_synthase"/>
    <property type="match status" value="1"/>
</dbReference>
<evidence type="ECO:0000256" key="8">
    <source>
        <dbReference type="ARBA" id="ARBA00022824"/>
    </source>
</evidence>
<dbReference type="InterPro" id="IPR035518">
    <property type="entry name" value="DPG_synthase"/>
</dbReference>
<accession>X1PT64</accession>
<keyword evidence="10" id="KW-1133">Transmembrane helix</keyword>
<dbReference type="InterPro" id="IPR001173">
    <property type="entry name" value="Glyco_trans_2-like"/>
</dbReference>
<evidence type="ECO:0000256" key="10">
    <source>
        <dbReference type="ARBA" id="ARBA00022989"/>
    </source>
</evidence>
<evidence type="ECO:0000256" key="3">
    <source>
        <dbReference type="ARBA" id="ARBA00006739"/>
    </source>
</evidence>
<organism evidence="14">
    <name type="scientific">marine sediment metagenome</name>
    <dbReference type="NCBI Taxonomy" id="412755"/>
    <lineage>
        <taxon>unclassified sequences</taxon>
        <taxon>metagenomes</taxon>
        <taxon>ecological metagenomes</taxon>
    </lineage>
</organism>
<evidence type="ECO:0000256" key="9">
    <source>
        <dbReference type="ARBA" id="ARBA00022968"/>
    </source>
</evidence>
<dbReference type="EC" id="2.4.1.117" evidence="4"/>
<feature type="non-terminal residue" evidence="14">
    <location>
        <position position="243"/>
    </location>
</feature>
<comment type="pathway">
    <text evidence="2">Protein modification; protein glycosylation.</text>
</comment>
<evidence type="ECO:0000256" key="2">
    <source>
        <dbReference type="ARBA" id="ARBA00004922"/>
    </source>
</evidence>
<keyword evidence="5" id="KW-0328">Glycosyltransferase</keyword>
<evidence type="ECO:0000313" key="14">
    <source>
        <dbReference type="EMBL" id="GAI42285.1"/>
    </source>
</evidence>
<dbReference type="AlphaFoldDB" id="X1PT64"/>
<dbReference type="EMBL" id="BARV01023919">
    <property type="protein sequence ID" value="GAI42285.1"/>
    <property type="molecule type" value="Genomic_DNA"/>
</dbReference>
<comment type="similarity">
    <text evidence="3">Belongs to the glycosyltransferase 2 family.</text>
</comment>
<dbReference type="SUPFAM" id="SSF53448">
    <property type="entry name" value="Nucleotide-diphospho-sugar transferases"/>
    <property type="match status" value="1"/>
</dbReference>
<keyword evidence="11" id="KW-0472">Membrane</keyword>
<comment type="caution">
    <text evidence="14">The sequence shown here is derived from an EMBL/GenBank/DDBJ whole genome shotgun (WGS) entry which is preliminary data.</text>
</comment>
<keyword evidence="9" id="KW-0735">Signal-anchor</keyword>
<keyword evidence="8" id="KW-0256">Endoplasmic reticulum</keyword>
<dbReference type="Pfam" id="PF00535">
    <property type="entry name" value="Glycos_transf_2"/>
    <property type="match status" value="1"/>
</dbReference>
<evidence type="ECO:0000256" key="11">
    <source>
        <dbReference type="ARBA" id="ARBA00023136"/>
    </source>
</evidence>
<dbReference type="InterPro" id="IPR029044">
    <property type="entry name" value="Nucleotide-diphossugar_trans"/>
</dbReference>
<proteinExistence type="inferred from homology"/>
<comment type="subcellular location">
    <subcellularLocation>
        <location evidence="1">Endoplasmic reticulum membrane</location>
        <topology evidence="1">Single-pass membrane protein</topology>
    </subcellularLocation>
</comment>